<feature type="transmembrane region" description="Helical" evidence="2">
    <location>
        <begin position="143"/>
        <end position="163"/>
    </location>
</feature>
<feature type="compositionally biased region" description="Low complexity" evidence="1">
    <location>
        <begin position="56"/>
        <end position="74"/>
    </location>
</feature>
<gene>
    <name evidence="3" type="ORF">E2C01_041218</name>
</gene>
<evidence type="ECO:0000256" key="2">
    <source>
        <dbReference type="SAM" id="Phobius"/>
    </source>
</evidence>
<evidence type="ECO:0000313" key="4">
    <source>
        <dbReference type="Proteomes" id="UP000324222"/>
    </source>
</evidence>
<comment type="caution">
    <text evidence="3">The sequence shown here is derived from an EMBL/GenBank/DDBJ whole genome shotgun (WGS) entry which is preliminary data.</text>
</comment>
<sequence length="164" mass="17520">MVCSSWDVRGRADCCATVLSAPKEMVAERRTLPGVSGMDRKKCKQIMFGGHSGGLNPANTSATTTTTNPSSYSAPPMGFRMPPPGPGMPPRLPPPGFMSQGGTPGMPPPAFNVPPPGFLNSFSQAGAGKTSTGYLPIFYLFNLYFYLLLRICFISVFLILPFCC</sequence>
<keyword evidence="2" id="KW-0812">Transmembrane</keyword>
<evidence type="ECO:0000313" key="3">
    <source>
        <dbReference type="EMBL" id="MPC47470.1"/>
    </source>
</evidence>
<dbReference type="EMBL" id="VSRR010007755">
    <property type="protein sequence ID" value="MPC47470.1"/>
    <property type="molecule type" value="Genomic_DNA"/>
</dbReference>
<feature type="region of interest" description="Disordered" evidence="1">
    <location>
        <begin position="54"/>
        <end position="74"/>
    </location>
</feature>
<evidence type="ECO:0000256" key="1">
    <source>
        <dbReference type="SAM" id="MobiDB-lite"/>
    </source>
</evidence>
<name>A0A5B7FIN3_PORTR</name>
<accession>A0A5B7FIN3</accession>
<dbReference type="Proteomes" id="UP000324222">
    <property type="component" value="Unassembled WGS sequence"/>
</dbReference>
<reference evidence="3 4" key="1">
    <citation type="submission" date="2019-05" db="EMBL/GenBank/DDBJ databases">
        <title>Another draft genome of Portunus trituberculatus and its Hox gene families provides insights of decapod evolution.</title>
        <authorList>
            <person name="Jeong J.-H."/>
            <person name="Song I."/>
            <person name="Kim S."/>
            <person name="Choi T."/>
            <person name="Kim D."/>
            <person name="Ryu S."/>
            <person name="Kim W."/>
        </authorList>
    </citation>
    <scope>NUCLEOTIDE SEQUENCE [LARGE SCALE GENOMIC DNA]</scope>
    <source>
        <tissue evidence="3">Muscle</tissue>
    </source>
</reference>
<proteinExistence type="predicted"/>
<dbReference type="AlphaFoldDB" id="A0A5B7FIN3"/>
<keyword evidence="2" id="KW-1133">Transmembrane helix</keyword>
<keyword evidence="4" id="KW-1185">Reference proteome</keyword>
<organism evidence="3 4">
    <name type="scientific">Portunus trituberculatus</name>
    <name type="common">Swimming crab</name>
    <name type="synonym">Neptunus trituberculatus</name>
    <dbReference type="NCBI Taxonomy" id="210409"/>
    <lineage>
        <taxon>Eukaryota</taxon>
        <taxon>Metazoa</taxon>
        <taxon>Ecdysozoa</taxon>
        <taxon>Arthropoda</taxon>
        <taxon>Crustacea</taxon>
        <taxon>Multicrustacea</taxon>
        <taxon>Malacostraca</taxon>
        <taxon>Eumalacostraca</taxon>
        <taxon>Eucarida</taxon>
        <taxon>Decapoda</taxon>
        <taxon>Pleocyemata</taxon>
        <taxon>Brachyura</taxon>
        <taxon>Eubrachyura</taxon>
        <taxon>Portunoidea</taxon>
        <taxon>Portunidae</taxon>
        <taxon>Portuninae</taxon>
        <taxon>Portunus</taxon>
    </lineage>
</organism>
<protein>
    <submittedName>
        <fullName evidence="3">Uncharacterized protein</fullName>
    </submittedName>
</protein>
<keyword evidence="2" id="KW-0472">Membrane</keyword>